<protein>
    <submittedName>
        <fullName evidence="4">ABC transporter ATP-binding protein</fullName>
    </submittedName>
</protein>
<evidence type="ECO:0000313" key="4">
    <source>
        <dbReference type="EMBL" id="TSJ63504.1"/>
    </source>
</evidence>
<keyword evidence="1" id="KW-0547">Nucleotide-binding</keyword>
<dbReference type="InterPro" id="IPR017871">
    <property type="entry name" value="ABC_transporter-like_CS"/>
</dbReference>
<dbReference type="EMBL" id="VMHE01000016">
    <property type="protein sequence ID" value="TSJ63504.1"/>
    <property type="molecule type" value="Genomic_DNA"/>
</dbReference>
<dbReference type="PROSITE" id="PS50893">
    <property type="entry name" value="ABC_TRANSPORTER_2"/>
    <property type="match status" value="1"/>
</dbReference>
<proteinExistence type="predicted"/>
<dbReference type="InterPro" id="IPR003439">
    <property type="entry name" value="ABC_transporter-like_ATP-bd"/>
</dbReference>
<dbReference type="GO" id="GO:0005524">
    <property type="term" value="F:ATP binding"/>
    <property type="evidence" value="ECO:0007669"/>
    <property type="project" value="UniProtKB-KW"/>
</dbReference>
<organism evidence="4 5">
    <name type="scientific">Allobacillus salarius</name>
    <dbReference type="NCBI Taxonomy" id="1955272"/>
    <lineage>
        <taxon>Bacteria</taxon>
        <taxon>Bacillati</taxon>
        <taxon>Bacillota</taxon>
        <taxon>Bacilli</taxon>
        <taxon>Bacillales</taxon>
        <taxon>Bacillaceae</taxon>
        <taxon>Allobacillus</taxon>
    </lineage>
</organism>
<dbReference type="Pfam" id="PF00005">
    <property type="entry name" value="ABC_tran"/>
    <property type="match status" value="1"/>
</dbReference>
<name>A0A556PGI9_9BACI</name>
<dbReference type="RefSeq" id="WP_144089051.1">
    <property type="nucleotide sequence ID" value="NZ_VMHE01000016.1"/>
</dbReference>
<evidence type="ECO:0000313" key="5">
    <source>
        <dbReference type="Proteomes" id="UP000316425"/>
    </source>
</evidence>
<dbReference type="PANTHER" id="PTHR43158">
    <property type="entry name" value="SKFA PEPTIDE EXPORT ATP-BINDING PROTEIN SKFE"/>
    <property type="match status" value="1"/>
</dbReference>
<dbReference type="InterPro" id="IPR027417">
    <property type="entry name" value="P-loop_NTPase"/>
</dbReference>
<dbReference type="CDD" id="cd03230">
    <property type="entry name" value="ABC_DR_subfamily_A"/>
    <property type="match status" value="1"/>
</dbReference>
<comment type="caution">
    <text evidence="4">The sequence shown here is derived from an EMBL/GenBank/DDBJ whole genome shotgun (WGS) entry which is preliminary data.</text>
</comment>
<evidence type="ECO:0000256" key="2">
    <source>
        <dbReference type="ARBA" id="ARBA00022840"/>
    </source>
</evidence>
<dbReference type="PROSITE" id="PS00211">
    <property type="entry name" value="ABC_TRANSPORTER_1"/>
    <property type="match status" value="1"/>
</dbReference>
<evidence type="ECO:0000256" key="1">
    <source>
        <dbReference type="ARBA" id="ARBA00022741"/>
    </source>
</evidence>
<gene>
    <name evidence="4" type="ORF">FPQ13_09215</name>
</gene>
<dbReference type="GO" id="GO:0016887">
    <property type="term" value="F:ATP hydrolysis activity"/>
    <property type="evidence" value="ECO:0007669"/>
    <property type="project" value="InterPro"/>
</dbReference>
<keyword evidence="5" id="KW-1185">Reference proteome</keyword>
<dbReference type="Proteomes" id="UP000316425">
    <property type="component" value="Unassembled WGS sequence"/>
</dbReference>
<sequence>MSHKLEIKRVSKSFKKHEVINEIDFNVEGNKIVGLIGRNGAGKTTLLSLIAGLKQSDQGEITLDGEPIFENQSRMQQVMFLSDSQRDQSLKVREMLDMTETFRPNFDRIYADELIKTFNLSTKKSMSELSKGMRSALQVVLGLASRAPITIFDEVYTGMDAPTRKKFYNEVLDEQAEHPRMFILSTHLVSEMDYLFDEIVMIHQGKLLLHDEYEAMTLKGQTVIGEANAVDQFVSGKKVLNEQRLGPTKSVTIYGELSEEERQKAKKQELEIGNVSLQDLFIHLTGGEA</sequence>
<evidence type="ECO:0000259" key="3">
    <source>
        <dbReference type="PROSITE" id="PS50893"/>
    </source>
</evidence>
<accession>A0A556PGI9</accession>
<dbReference type="Gene3D" id="3.40.50.300">
    <property type="entry name" value="P-loop containing nucleotide triphosphate hydrolases"/>
    <property type="match status" value="1"/>
</dbReference>
<reference evidence="4 5" key="1">
    <citation type="submission" date="2019-07" db="EMBL/GenBank/DDBJ databases">
        <title>Allobacillus sp. nov. SKP isolated from shrimp paste of Euphausiacea.</title>
        <authorList>
            <person name="Kanchanasin P."/>
            <person name="Tanasupawat S."/>
            <person name="Shi W."/>
            <person name="Wu L."/>
            <person name="Ma J."/>
        </authorList>
    </citation>
    <scope>NUCLEOTIDE SEQUENCE [LARGE SCALE GENOMIC DNA]</scope>
    <source>
        <strain evidence="4 5">SKP4-8</strain>
    </source>
</reference>
<dbReference type="SUPFAM" id="SSF52540">
    <property type="entry name" value="P-loop containing nucleoside triphosphate hydrolases"/>
    <property type="match status" value="1"/>
</dbReference>
<dbReference type="AlphaFoldDB" id="A0A556PGI9"/>
<dbReference type="PANTHER" id="PTHR43158:SF5">
    <property type="entry name" value="ABC TRANSPORTER, ATP-BINDING PROTEIN"/>
    <property type="match status" value="1"/>
</dbReference>
<feature type="domain" description="ABC transporter" evidence="3">
    <location>
        <begin position="5"/>
        <end position="229"/>
    </location>
</feature>
<dbReference type="OrthoDB" id="9804819at2"/>
<keyword evidence="2 4" id="KW-0067">ATP-binding</keyword>
<dbReference type="InterPro" id="IPR003593">
    <property type="entry name" value="AAA+_ATPase"/>
</dbReference>
<dbReference type="SMART" id="SM00382">
    <property type="entry name" value="AAA"/>
    <property type="match status" value="1"/>
</dbReference>